<evidence type="ECO:0000256" key="9">
    <source>
        <dbReference type="SAM" id="Phobius"/>
    </source>
</evidence>
<evidence type="ECO:0000256" key="4">
    <source>
        <dbReference type="ARBA" id="ARBA00022692"/>
    </source>
</evidence>
<keyword evidence="4 9" id="KW-0812">Transmembrane</keyword>
<feature type="transmembrane region" description="Helical" evidence="9">
    <location>
        <begin position="448"/>
        <end position="465"/>
    </location>
</feature>
<evidence type="ECO:0000256" key="7">
    <source>
        <dbReference type="ARBA" id="ARBA00031174"/>
    </source>
</evidence>
<keyword evidence="5 9" id="KW-1133">Transmembrane helix</keyword>
<feature type="transmembrane region" description="Helical" evidence="9">
    <location>
        <begin position="352"/>
        <end position="371"/>
    </location>
</feature>
<proteinExistence type="inferred from homology"/>
<gene>
    <name evidence="10" type="ORF">EV191_10814</name>
</gene>
<feature type="transmembrane region" description="Helical" evidence="9">
    <location>
        <begin position="511"/>
        <end position="534"/>
    </location>
</feature>
<evidence type="ECO:0000256" key="3">
    <source>
        <dbReference type="ARBA" id="ARBA00020150"/>
    </source>
</evidence>
<feature type="region of interest" description="Disordered" evidence="8">
    <location>
        <begin position="1"/>
        <end position="52"/>
    </location>
</feature>
<comment type="subcellular location">
    <subcellularLocation>
        <location evidence="1">Membrane</location>
        <topology evidence="1">Multi-pass membrane protein</topology>
    </subcellularLocation>
</comment>
<evidence type="ECO:0000313" key="10">
    <source>
        <dbReference type="EMBL" id="TCP49928.1"/>
    </source>
</evidence>
<dbReference type="Pfam" id="PF00939">
    <property type="entry name" value="Na_sulph_symp"/>
    <property type="match status" value="1"/>
</dbReference>
<feature type="transmembrane region" description="Helical" evidence="9">
    <location>
        <begin position="421"/>
        <end position="441"/>
    </location>
</feature>
<name>A0A4R2QMX2_9PSEU</name>
<feature type="compositionally biased region" description="Polar residues" evidence="8">
    <location>
        <begin position="25"/>
        <end position="46"/>
    </location>
</feature>
<dbReference type="InterPro" id="IPR001898">
    <property type="entry name" value="SLC13A/DASS"/>
</dbReference>
<reference evidence="10 11" key="1">
    <citation type="submission" date="2019-03" db="EMBL/GenBank/DDBJ databases">
        <title>Genomic Encyclopedia of Type Strains, Phase IV (KMG-IV): sequencing the most valuable type-strain genomes for metagenomic binning, comparative biology and taxonomic classification.</title>
        <authorList>
            <person name="Goeker M."/>
        </authorList>
    </citation>
    <scope>NUCLEOTIDE SEQUENCE [LARGE SCALE GENOMIC DNA]</scope>
    <source>
        <strain evidence="10 11">DSM 45765</strain>
    </source>
</reference>
<keyword evidence="11" id="KW-1185">Reference proteome</keyword>
<dbReference type="PANTHER" id="PTHR10283">
    <property type="entry name" value="SOLUTE CARRIER FAMILY 13 MEMBER"/>
    <property type="match status" value="1"/>
</dbReference>
<dbReference type="GO" id="GO:1905039">
    <property type="term" value="P:carboxylic acid transmembrane transport"/>
    <property type="evidence" value="ECO:0007669"/>
    <property type="project" value="UniProtKB-ARBA"/>
</dbReference>
<accession>A0A4R2QMX2</accession>
<evidence type="ECO:0000256" key="5">
    <source>
        <dbReference type="ARBA" id="ARBA00022989"/>
    </source>
</evidence>
<dbReference type="AlphaFoldDB" id="A0A4R2QMX2"/>
<feature type="transmembrane region" description="Helical" evidence="9">
    <location>
        <begin position="59"/>
        <end position="78"/>
    </location>
</feature>
<dbReference type="GO" id="GO:0005886">
    <property type="term" value="C:plasma membrane"/>
    <property type="evidence" value="ECO:0007669"/>
    <property type="project" value="TreeGrafter"/>
</dbReference>
<feature type="transmembrane region" description="Helical" evidence="9">
    <location>
        <begin position="328"/>
        <end position="346"/>
    </location>
</feature>
<evidence type="ECO:0000256" key="2">
    <source>
        <dbReference type="ARBA" id="ARBA00006772"/>
    </source>
</evidence>
<dbReference type="RefSeq" id="WP_132878254.1">
    <property type="nucleotide sequence ID" value="NZ_SLXQ01000008.1"/>
</dbReference>
<protein>
    <recommendedName>
        <fullName evidence="3">Sodium-dependent dicarboxylate transporter SdcS</fullName>
    </recommendedName>
    <alternativeName>
        <fullName evidence="7">Na(+)/dicarboxylate symporter</fullName>
    </alternativeName>
</protein>
<dbReference type="OrthoDB" id="9766267at2"/>
<feature type="transmembrane region" description="Helical" evidence="9">
    <location>
        <begin position="471"/>
        <end position="490"/>
    </location>
</feature>
<feature type="compositionally biased region" description="Basic and acidic residues" evidence="8">
    <location>
        <begin position="1"/>
        <end position="17"/>
    </location>
</feature>
<feature type="transmembrane region" description="Helical" evidence="9">
    <location>
        <begin position="270"/>
        <end position="292"/>
    </location>
</feature>
<evidence type="ECO:0000256" key="1">
    <source>
        <dbReference type="ARBA" id="ARBA00004141"/>
    </source>
</evidence>
<organism evidence="10 11">
    <name type="scientific">Tamaricihabitans halophyticus</name>
    <dbReference type="NCBI Taxonomy" id="1262583"/>
    <lineage>
        <taxon>Bacteria</taxon>
        <taxon>Bacillati</taxon>
        <taxon>Actinomycetota</taxon>
        <taxon>Actinomycetes</taxon>
        <taxon>Pseudonocardiales</taxon>
        <taxon>Pseudonocardiaceae</taxon>
        <taxon>Tamaricihabitans</taxon>
    </lineage>
</organism>
<feature type="transmembrane region" description="Helical" evidence="9">
    <location>
        <begin position="230"/>
        <end position="250"/>
    </location>
</feature>
<feature type="transmembrane region" description="Helical" evidence="9">
    <location>
        <begin position="132"/>
        <end position="150"/>
    </location>
</feature>
<feature type="transmembrane region" description="Helical" evidence="9">
    <location>
        <begin position="162"/>
        <end position="181"/>
    </location>
</feature>
<dbReference type="GO" id="GO:0008514">
    <property type="term" value="F:organic anion transmembrane transporter activity"/>
    <property type="evidence" value="ECO:0007669"/>
    <property type="project" value="UniProtKB-ARBA"/>
</dbReference>
<dbReference type="EMBL" id="SLXQ01000008">
    <property type="protein sequence ID" value="TCP49928.1"/>
    <property type="molecule type" value="Genomic_DNA"/>
</dbReference>
<feature type="transmembrane region" description="Helical" evidence="9">
    <location>
        <begin position="392"/>
        <end position="415"/>
    </location>
</feature>
<evidence type="ECO:0000256" key="6">
    <source>
        <dbReference type="ARBA" id="ARBA00023136"/>
    </source>
</evidence>
<evidence type="ECO:0000256" key="8">
    <source>
        <dbReference type="SAM" id="MobiDB-lite"/>
    </source>
</evidence>
<sequence length="536" mass="57350">MKHLPRRFDRFSRDSARDTSGPPISATQGAPGQESSTTDQPGTGSADSGRPRTYRTSQLVTLLLGPALFVLTMLVVRVDGLETPAVAVLGATLWMGTWWIGECVPLPVTALIPILIFPTVGALETGEAFSSYGDNIIFLFMGGFLIAIALEKWGLHRRIALSIVRVLGTSVQRIILGFILATGVVSIWITNTATAMMMIPMGTAIVAQVRDMQRESSRASEEDVAKFEKSLIYGIGYSATIAGVGTLIGGTTIPVMVAQAEALVGQTVSFAQYALFGIPFVLCFMLLLWVYLTRIAFRTKMRTLPAGATVINQELKAMGPMTKPEKRIAAIGLLTALLWMTRPWLIDPFVEGISDGMIAILAAVLLFLVPAGDAEKTRVLEWRDTSRLPWDILLLFGGGLALAAAFTSTGLSEWVGDKFSLLGAAPFLVIVLVTAAILVYFTEFTSTTATALVFVPLVGAGAMSIGQDAVILMLTAALAVNCAFMLPVATPPNAIMYSTRVVTASGLLKTGFWLSLIGIGLITVFVTVWAPFVFSL</sequence>
<comment type="similarity">
    <text evidence="2">Belongs to the SLC13A/DASS transporter (TC 2.A.47) family. NADC subfamily.</text>
</comment>
<dbReference type="Proteomes" id="UP000294911">
    <property type="component" value="Unassembled WGS sequence"/>
</dbReference>
<keyword evidence="6 9" id="KW-0472">Membrane</keyword>
<dbReference type="PANTHER" id="PTHR10283:SF82">
    <property type="entry name" value="SOLUTE CARRIER FAMILY 13 MEMBER 2"/>
    <property type="match status" value="1"/>
</dbReference>
<evidence type="ECO:0000313" key="11">
    <source>
        <dbReference type="Proteomes" id="UP000294911"/>
    </source>
</evidence>
<dbReference type="NCBIfam" id="TIGR00785">
    <property type="entry name" value="dass"/>
    <property type="match status" value="1"/>
</dbReference>
<comment type="caution">
    <text evidence="10">The sequence shown here is derived from an EMBL/GenBank/DDBJ whole genome shotgun (WGS) entry which is preliminary data.</text>
</comment>